<sequence>MMRKTKLVMAMVTCGLIFGSVGVEIGAGHGGIQVGRGDGHGGVPFACDIKADPLKCALRLPDGGDMWG</sequence>
<evidence type="ECO:0000313" key="2">
    <source>
        <dbReference type="Proteomes" id="UP000634476"/>
    </source>
</evidence>
<keyword evidence="2" id="KW-1185">Reference proteome</keyword>
<accession>A0A8J3T352</accession>
<reference evidence="1" key="1">
    <citation type="submission" date="2021-01" db="EMBL/GenBank/DDBJ databases">
        <title>Whole genome shotgun sequence of Planobispora takensis NBRC 109077.</title>
        <authorList>
            <person name="Komaki H."/>
            <person name="Tamura T."/>
        </authorList>
    </citation>
    <scope>NUCLEOTIDE SEQUENCE</scope>
    <source>
        <strain evidence="1">NBRC 109077</strain>
    </source>
</reference>
<proteinExistence type="predicted"/>
<name>A0A8J3T352_9ACTN</name>
<organism evidence="1 2">
    <name type="scientific">Planobispora takensis</name>
    <dbReference type="NCBI Taxonomy" id="1367882"/>
    <lineage>
        <taxon>Bacteria</taxon>
        <taxon>Bacillati</taxon>
        <taxon>Actinomycetota</taxon>
        <taxon>Actinomycetes</taxon>
        <taxon>Streptosporangiales</taxon>
        <taxon>Streptosporangiaceae</taxon>
        <taxon>Planobispora</taxon>
    </lineage>
</organism>
<protein>
    <submittedName>
        <fullName evidence="1">Uncharacterized protein</fullName>
    </submittedName>
</protein>
<dbReference type="RefSeq" id="WP_203877481.1">
    <property type="nucleotide sequence ID" value="NZ_BOOK01000037.1"/>
</dbReference>
<dbReference type="Proteomes" id="UP000634476">
    <property type="component" value="Unassembled WGS sequence"/>
</dbReference>
<dbReference type="EMBL" id="BOOK01000037">
    <property type="protein sequence ID" value="GII03195.1"/>
    <property type="molecule type" value="Genomic_DNA"/>
</dbReference>
<gene>
    <name evidence="1" type="ORF">Pta02_52030</name>
</gene>
<dbReference type="AlphaFoldDB" id="A0A8J3T352"/>
<evidence type="ECO:0000313" key="1">
    <source>
        <dbReference type="EMBL" id="GII03195.1"/>
    </source>
</evidence>
<comment type="caution">
    <text evidence="1">The sequence shown here is derived from an EMBL/GenBank/DDBJ whole genome shotgun (WGS) entry which is preliminary data.</text>
</comment>